<dbReference type="EMBL" id="JACGLT010000004">
    <property type="protein sequence ID" value="MBA6152386.1"/>
    <property type="molecule type" value="Genomic_DNA"/>
</dbReference>
<dbReference type="Pfam" id="PF00675">
    <property type="entry name" value="Peptidase_M16"/>
    <property type="match status" value="1"/>
</dbReference>
<evidence type="ECO:0000313" key="7">
    <source>
        <dbReference type="Proteomes" id="UP000541857"/>
    </source>
</evidence>
<dbReference type="AlphaFoldDB" id="A0A7W2M470"/>
<evidence type="ECO:0000256" key="2">
    <source>
        <dbReference type="ARBA" id="ARBA00007261"/>
    </source>
</evidence>
<evidence type="ECO:0000259" key="4">
    <source>
        <dbReference type="Pfam" id="PF00675"/>
    </source>
</evidence>
<comment type="similarity">
    <text evidence="2 3">Belongs to the peptidase M16 family.</text>
</comment>
<dbReference type="GO" id="GO:0006508">
    <property type="term" value="P:proteolysis"/>
    <property type="evidence" value="ECO:0007669"/>
    <property type="project" value="InterPro"/>
</dbReference>
<accession>A0A7W2M470</accession>
<evidence type="ECO:0000256" key="1">
    <source>
        <dbReference type="ARBA" id="ARBA00001947"/>
    </source>
</evidence>
<dbReference type="InterPro" id="IPR007863">
    <property type="entry name" value="Peptidase_M16_C"/>
</dbReference>
<comment type="caution">
    <text evidence="6">The sequence shown here is derived from an EMBL/GenBank/DDBJ whole genome shotgun (WGS) entry which is preliminary data.</text>
</comment>
<evidence type="ECO:0000256" key="3">
    <source>
        <dbReference type="RuleBase" id="RU004447"/>
    </source>
</evidence>
<dbReference type="GO" id="GO:0046872">
    <property type="term" value="F:metal ion binding"/>
    <property type="evidence" value="ECO:0007669"/>
    <property type="project" value="InterPro"/>
</dbReference>
<dbReference type="InterPro" id="IPR001431">
    <property type="entry name" value="Pept_M16_Zn_BS"/>
</dbReference>
<dbReference type="InterPro" id="IPR011765">
    <property type="entry name" value="Pept_M16_N"/>
</dbReference>
<dbReference type="RefSeq" id="WP_182203915.1">
    <property type="nucleotide sequence ID" value="NZ_JACGLT010000004.1"/>
</dbReference>
<feature type="domain" description="Peptidase M16 C-terminal" evidence="5">
    <location>
        <begin position="199"/>
        <end position="377"/>
    </location>
</feature>
<dbReference type="PANTHER" id="PTHR11851">
    <property type="entry name" value="METALLOPROTEASE"/>
    <property type="match status" value="1"/>
</dbReference>
<dbReference type="Proteomes" id="UP000541857">
    <property type="component" value="Unassembled WGS sequence"/>
</dbReference>
<dbReference type="InterPro" id="IPR050361">
    <property type="entry name" value="MPP/UQCRC_Complex"/>
</dbReference>
<evidence type="ECO:0000259" key="5">
    <source>
        <dbReference type="Pfam" id="PF05193"/>
    </source>
</evidence>
<dbReference type="PROSITE" id="PS00143">
    <property type="entry name" value="INSULINASE"/>
    <property type="match status" value="1"/>
</dbReference>
<dbReference type="PANTHER" id="PTHR11851:SF49">
    <property type="entry name" value="MITOCHONDRIAL-PROCESSING PEPTIDASE SUBUNIT ALPHA"/>
    <property type="match status" value="1"/>
</dbReference>
<evidence type="ECO:0000313" key="6">
    <source>
        <dbReference type="EMBL" id="MBA6152386.1"/>
    </source>
</evidence>
<dbReference type="Pfam" id="PF05193">
    <property type="entry name" value="Peptidase_M16_C"/>
    <property type="match status" value="2"/>
</dbReference>
<proteinExistence type="inferred from homology"/>
<dbReference type="Gene3D" id="3.30.830.10">
    <property type="entry name" value="Metalloenzyme, LuxS/M16 peptidase-like"/>
    <property type="match status" value="4"/>
</dbReference>
<name>A0A7W2M470_9FLAO</name>
<dbReference type="GO" id="GO:0004222">
    <property type="term" value="F:metalloendopeptidase activity"/>
    <property type="evidence" value="ECO:0007669"/>
    <property type="project" value="InterPro"/>
</dbReference>
<organism evidence="6 7">
    <name type="scientific">Gelidibacter maritimus</name>
    <dbReference type="NCBI Taxonomy" id="2761487"/>
    <lineage>
        <taxon>Bacteria</taxon>
        <taxon>Pseudomonadati</taxon>
        <taxon>Bacteroidota</taxon>
        <taxon>Flavobacteriia</taxon>
        <taxon>Flavobacteriales</taxon>
        <taxon>Flavobacteriaceae</taxon>
        <taxon>Gelidibacter</taxon>
    </lineage>
</organism>
<reference evidence="6 7" key="1">
    <citation type="submission" date="2020-07" db="EMBL/GenBank/DDBJ databases">
        <title>Bacterium isolated from marine sediment.</title>
        <authorList>
            <person name="Shang D."/>
        </authorList>
    </citation>
    <scope>NUCLEOTIDE SEQUENCE [LARGE SCALE GENOMIC DNA]</scope>
    <source>
        <strain evidence="6 7">F6074</strain>
    </source>
</reference>
<feature type="domain" description="Peptidase M16 C-terminal" evidence="5">
    <location>
        <begin position="679"/>
        <end position="841"/>
    </location>
</feature>
<keyword evidence="7" id="KW-1185">Reference proteome</keyword>
<dbReference type="SUPFAM" id="SSF63411">
    <property type="entry name" value="LuxS/MPP-like metallohydrolase"/>
    <property type="match status" value="4"/>
</dbReference>
<protein>
    <submittedName>
        <fullName evidence="6">Insulinase family protein</fullName>
    </submittedName>
</protein>
<comment type="cofactor">
    <cofactor evidence="1">
        <name>Zn(2+)</name>
        <dbReference type="ChEBI" id="CHEBI:29105"/>
    </cofactor>
</comment>
<gene>
    <name evidence="6" type="ORF">H3Z82_06575</name>
</gene>
<feature type="domain" description="Peptidase M16 N-terminal" evidence="4">
    <location>
        <begin position="44"/>
        <end position="160"/>
    </location>
</feature>
<sequence>MRNILSFIIYFIAFSGISQNLVQDSVLIKKQLDNGLTYYIYPTDQVAGEAHFQLFVKVGSLQETEQQRGLAHFLEHMAFNGTKHFEANELIEFLESKGSKFGHDLNAHTSFEETIYKLKIPTKEAAVVDSTLTIMSDWVHGLLLDPLEVEKERGVVLSEWLSKQSPKIQSTQVFLDVLLNKSFYSERKVIGDTTSLKHFKLDELRAFYEKWYDPSLIAVAISGDINPEAVEQAIIEKFANIPSKKPELTLGNIADYATDSLIVYSDQWTKKTELNYIQLQDVFKDVNTETAYQNYLNRSVLNKLTSERLAKLSFDDIHYNKGNISVGNFLKSKGALVATIEFEPENAIEGISEFNTHFQQIFQYGFTSLEIEKIKKTMLASFKRSLDRKSISASGMIRQMYQDFFYGNMIISMEDEYQLMKNSFSELDSVQVLKALKANKKKAPFHYLLTTNSDDLSSLPSHQELLSAAKKVKSQKTTPYKSTIEVPEFLLQKPPKNGSVERIVAVPEIDAQEIHLSNGAKVIYKKSSLDRDKILLAGFRKGGFYAMDSTNYVNVQYTAPTVAMSGYGAFSREALSYYLAGNSAKVRFLIDKTRSGIFGSSNVQDIETLFELFYLKATQPRIDSLLFKQLKDMAIAKISSKPESARENFQKELKYIVRGKDYTTVSESKESLEIKLQQEALSGIYNDFFGVADNYVLTIITDKELEDVLPYIKTYIGGIPKGEFDNSYKYQPQPIHKKDVDYIKHNGDSPKAVFSLVFQQDHKLKDIPNLEVQNQLLEAILKLKMNKRLREELGVVYGVSVSISATKHPTPLSRQTIALVCNPSDVDKITTEIKSILKGIGSGKTNITHHLQTVKTNLIKNFHLNKQRNSFWTKSIRDYYFNQYDNWKFVTDYEDMVNKITEKEISKNAKKYFLKTPRIKAVLYPKNY</sequence>
<dbReference type="InterPro" id="IPR011249">
    <property type="entry name" value="Metalloenz_LuxS/M16"/>
</dbReference>